<dbReference type="InParanoid" id="A0A0H2RHN2"/>
<feature type="domain" description="N-acetyltransferase" evidence="1">
    <location>
        <begin position="50"/>
        <end position="192"/>
    </location>
</feature>
<evidence type="ECO:0000259" key="1">
    <source>
        <dbReference type="PROSITE" id="PS51186"/>
    </source>
</evidence>
<dbReference type="PROSITE" id="PS51186">
    <property type="entry name" value="GNAT"/>
    <property type="match status" value="1"/>
</dbReference>
<evidence type="ECO:0000313" key="2">
    <source>
        <dbReference type="EMBL" id="KLO11092.1"/>
    </source>
</evidence>
<keyword evidence="3" id="KW-1185">Reference proteome</keyword>
<dbReference type="InterPro" id="IPR016181">
    <property type="entry name" value="Acyl_CoA_acyltransferase"/>
</dbReference>
<sequence>MSIYLGGHRELTLEFVSSVVKAGVIGGEVYVAEDTSGVIVGASVWFTPGQDFLDSEEQRSAGYDKIMAKLAETSPKMSAWWTEYFNRHAAETFKNAFGDSHYGVNCWHLYLVGVQPSLQRRGIATALMDDAEARIRAHPESNEHARTIILGTSTDGKFYEKRGFTKKGEFDVKSIEELNEPLTTRYYSKIVE</sequence>
<dbReference type="AlphaFoldDB" id="A0A0H2RHN2"/>
<protein>
    <recommendedName>
        <fullName evidence="1">N-acetyltransferase domain-containing protein</fullName>
    </recommendedName>
</protein>
<dbReference type="OrthoDB" id="61113at2759"/>
<dbReference type="InterPro" id="IPR000182">
    <property type="entry name" value="GNAT_dom"/>
</dbReference>
<proteinExistence type="predicted"/>
<evidence type="ECO:0000313" key="3">
    <source>
        <dbReference type="Proteomes" id="UP000053477"/>
    </source>
</evidence>
<dbReference type="Gene3D" id="3.40.630.30">
    <property type="match status" value="1"/>
</dbReference>
<dbReference type="GO" id="GO:0016747">
    <property type="term" value="F:acyltransferase activity, transferring groups other than amino-acyl groups"/>
    <property type="evidence" value="ECO:0007669"/>
    <property type="project" value="InterPro"/>
</dbReference>
<dbReference type="Pfam" id="PF13673">
    <property type="entry name" value="Acetyltransf_10"/>
    <property type="match status" value="1"/>
</dbReference>
<name>A0A0H2RHN2_9AGAM</name>
<accession>A0A0H2RHN2</accession>
<dbReference type="CDD" id="cd04301">
    <property type="entry name" value="NAT_SF"/>
    <property type="match status" value="1"/>
</dbReference>
<dbReference type="Proteomes" id="UP000053477">
    <property type="component" value="Unassembled WGS sequence"/>
</dbReference>
<dbReference type="SUPFAM" id="SSF55729">
    <property type="entry name" value="Acyl-CoA N-acyltransferases (Nat)"/>
    <property type="match status" value="1"/>
</dbReference>
<organism evidence="2 3">
    <name type="scientific">Schizopora paradoxa</name>
    <dbReference type="NCBI Taxonomy" id="27342"/>
    <lineage>
        <taxon>Eukaryota</taxon>
        <taxon>Fungi</taxon>
        <taxon>Dikarya</taxon>
        <taxon>Basidiomycota</taxon>
        <taxon>Agaricomycotina</taxon>
        <taxon>Agaricomycetes</taxon>
        <taxon>Hymenochaetales</taxon>
        <taxon>Schizoporaceae</taxon>
        <taxon>Schizopora</taxon>
    </lineage>
</organism>
<reference evidence="2 3" key="1">
    <citation type="submission" date="2015-04" db="EMBL/GenBank/DDBJ databases">
        <title>Complete genome sequence of Schizopora paradoxa KUC8140, a cosmopolitan wood degrader in East Asia.</title>
        <authorList>
            <consortium name="DOE Joint Genome Institute"/>
            <person name="Min B."/>
            <person name="Park H."/>
            <person name="Jang Y."/>
            <person name="Kim J.-J."/>
            <person name="Kim K.H."/>
            <person name="Pangilinan J."/>
            <person name="Lipzen A."/>
            <person name="Riley R."/>
            <person name="Grigoriev I.V."/>
            <person name="Spatafora J.W."/>
            <person name="Choi I.-G."/>
        </authorList>
    </citation>
    <scope>NUCLEOTIDE SEQUENCE [LARGE SCALE GENOMIC DNA]</scope>
    <source>
        <strain evidence="2 3">KUC8140</strain>
    </source>
</reference>
<gene>
    <name evidence="2" type="ORF">SCHPADRAFT_942348</name>
</gene>
<dbReference type="EMBL" id="KQ086009">
    <property type="protein sequence ID" value="KLO11092.1"/>
    <property type="molecule type" value="Genomic_DNA"/>
</dbReference>